<gene>
    <name evidence="1" type="ORF">Sliba_05160</name>
    <name evidence="2" type="ORF">STRLI_000586</name>
</gene>
<sequence length="76" mass="8271">MAAVTVESPIRPEEATCCGKPLRPGGADIWVCQHCGCWLRAERSGFVPHGWRMVTEISTANCTVGHTDETDPSDQD</sequence>
<evidence type="ECO:0000313" key="2">
    <source>
        <dbReference type="EMBL" id="WAT94914.1"/>
    </source>
</evidence>
<dbReference type="RefSeq" id="WP_159484083.1">
    <property type="nucleotide sequence ID" value="NZ_BLIP01000001.1"/>
</dbReference>
<reference evidence="1 3" key="1">
    <citation type="submission" date="2019-12" db="EMBL/GenBank/DDBJ databases">
        <title>Whole genome shotgun sequence of Streptomyces libani subsp. libani NBRC 13452.</title>
        <authorList>
            <person name="Ichikawa N."/>
            <person name="Kimura A."/>
            <person name="Kitahashi Y."/>
            <person name="Komaki H."/>
            <person name="Tamura T."/>
        </authorList>
    </citation>
    <scope>NUCLEOTIDE SEQUENCE [LARGE SCALE GENOMIC DNA]</scope>
    <source>
        <strain evidence="1 3">NBRC 13452</strain>
    </source>
</reference>
<dbReference type="Proteomes" id="UP000429552">
    <property type="component" value="Unassembled WGS sequence"/>
</dbReference>
<dbReference type="AlphaFoldDB" id="A0A640T8J5"/>
<reference evidence="2 4" key="2">
    <citation type="submission" date="2022-12" db="EMBL/GenBank/DDBJ databases">
        <authorList>
            <person name="Ruckert C."/>
            <person name="Busche T."/>
            <person name="Kalinowski J."/>
            <person name="Wittmann C."/>
        </authorList>
    </citation>
    <scope>NUCLEOTIDE SEQUENCE [LARGE SCALE GENOMIC DNA]</scope>
    <source>
        <strain evidence="2 4">DSM 40555</strain>
    </source>
</reference>
<accession>A0A640T8J5</accession>
<organism evidence="1 3">
    <name type="scientific">Streptomyces nigrescens</name>
    <dbReference type="NCBI Taxonomy" id="1920"/>
    <lineage>
        <taxon>Bacteria</taxon>
        <taxon>Bacillati</taxon>
        <taxon>Actinomycetota</taxon>
        <taxon>Actinomycetes</taxon>
        <taxon>Kitasatosporales</taxon>
        <taxon>Streptomycetaceae</taxon>
        <taxon>Streptomyces</taxon>
    </lineage>
</organism>
<dbReference type="EMBL" id="BLIP01000001">
    <property type="protein sequence ID" value="GFE20063.1"/>
    <property type="molecule type" value="Genomic_DNA"/>
</dbReference>
<evidence type="ECO:0000313" key="1">
    <source>
        <dbReference type="EMBL" id="GFE20063.1"/>
    </source>
</evidence>
<evidence type="ECO:0000313" key="4">
    <source>
        <dbReference type="Proteomes" id="UP001210609"/>
    </source>
</evidence>
<name>A0A640T8J5_STRNI</name>
<dbReference type="Proteomes" id="UP001210609">
    <property type="component" value="Chromosome"/>
</dbReference>
<evidence type="ECO:0000313" key="3">
    <source>
        <dbReference type="Proteomes" id="UP000429552"/>
    </source>
</evidence>
<keyword evidence="4" id="KW-1185">Reference proteome</keyword>
<dbReference type="EMBL" id="CP114202">
    <property type="protein sequence ID" value="WAT94914.1"/>
    <property type="molecule type" value="Genomic_DNA"/>
</dbReference>
<protein>
    <submittedName>
        <fullName evidence="1">Uncharacterized protein</fullName>
    </submittedName>
</protein>
<proteinExistence type="predicted"/>